<evidence type="ECO:0000313" key="12">
    <source>
        <dbReference type="Proteomes" id="UP000192257"/>
    </source>
</evidence>
<protein>
    <recommendedName>
        <fullName evidence="10">Protein ARV</fullName>
    </recommendedName>
</protein>
<feature type="transmembrane region" description="Helical" evidence="10">
    <location>
        <begin position="137"/>
        <end position="157"/>
    </location>
</feature>
<keyword evidence="3 10" id="KW-0813">Transport</keyword>
<evidence type="ECO:0000256" key="1">
    <source>
        <dbReference type="ARBA" id="ARBA00004477"/>
    </source>
</evidence>
<keyword evidence="9 10" id="KW-0472">Membrane</keyword>
<keyword evidence="4 10" id="KW-0812">Transmembrane</keyword>
<dbReference type="GeneID" id="39991787"/>
<keyword evidence="6 10" id="KW-1133">Transmembrane helix</keyword>
<evidence type="ECO:0000256" key="2">
    <source>
        <dbReference type="ARBA" id="ARBA00009187"/>
    </source>
</evidence>
<organism evidence="11 12">
    <name type="scientific">Trypanosoma theileri</name>
    <dbReference type="NCBI Taxonomy" id="67003"/>
    <lineage>
        <taxon>Eukaryota</taxon>
        <taxon>Discoba</taxon>
        <taxon>Euglenozoa</taxon>
        <taxon>Kinetoplastea</taxon>
        <taxon>Metakinetoplastina</taxon>
        <taxon>Trypanosomatida</taxon>
        <taxon>Trypanosomatidae</taxon>
        <taxon>Trypanosoma</taxon>
    </lineage>
</organism>
<sequence>MPRCIECGFDIARIVHPETEMVEKCPTCGRCCDKYYEFACVQKWIDVAILERRAWIHVVFNQTNILPSLLLAALISCLVEAYVVRTTSVYALLQRKSVYLEKSIIENTSTLESLQIVRNLRPDMIPLMMYWSTWPALFLYACTEYLLSLVAAIWLGVQLKRGVDGGEDDAVMITWAKSVSLAHTAKLGYLLFLVWRIPIPLVVVVDFVFLLWTIRGFSITANHTTRFFAFIAVSVCLLTRVIFRHVTGWSPQLIF</sequence>
<evidence type="ECO:0000256" key="4">
    <source>
        <dbReference type="ARBA" id="ARBA00022692"/>
    </source>
</evidence>
<feature type="transmembrane region" description="Helical" evidence="10">
    <location>
        <begin position="187"/>
        <end position="212"/>
    </location>
</feature>
<evidence type="ECO:0000313" key="11">
    <source>
        <dbReference type="EMBL" id="ORC79831.1"/>
    </source>
</evidence>
<dbReference type="PANTHER" id="PTHR14467">
    <property type="entry name" value="ARV1"/>
    <property type="match status" value="1"/>
</dbReference>
<evidence type="ECO:0000256" key="10">
    <source>
        <dbReference type="RuleBase" id="RU368065"/>
    </source>
</evidence>
<evidence type="ECO:0000256" key="3">
    <source>
        <dbReference type="ARBA" id="ARBA00022448"/>
    </source>
</evidence>
<keyword evidence="10" id="KW-0746">Sphingolipid metabolism</keyword>
<dbReference type="AlphaFoldDB" id="A0A1X0NDC9"/>
<evidence type="ECO:0000256" key="8">
    <source>
        <dbReference type="ARBA" id="ARBA00023098"/>
    </source>
</evidence>
<keyword evidence="7 10" id="KW-0445">Lipid transport</keyword>
<dbReference type="PANTHER" id="PTHR14467:SF0">
    <property type="entry name" value="PROTEIN ARV1"/>
    <property type="match status" value="1"/>
</dbReference>
<gene>
    <name evidence="11" type="ORF">TM35_001991000</name>
</gene>
<dbReference type="GO" id="GO:0097036">
    <property type="term" value="P:regulation of plasma membrane sterol distribution"/>
    <property type="evidence" value="ECO:0007669"/>
    <property type="project" value="UniProtKB-UniRule"/>
</dbReference>
<comment type="caution">
    <text evidence="11">The sequence shown here is derived from an EMBL/GenBank/DDBJ whole genome shotgun (WGS) entry which is preliminary data.</text>
</comment>
<dbReference type="EMBL" id="NBCO01000199">
    <property type="protein sequence ID" value="ORC79831.1"/>
    <property type="molecule type" value="Genomic_DNA"/>
</dbReference>
<reference evidence="11 12" key="1">
    <citation type="submission" date="2017-03" db="EMBL/GenBank/DDBJ databases">
        <title>An alternative strategy for trypanosome survival in the mammalian bloodstream revealed through genome and transcriptome analysis of the ubiquitous bovine parasite Trypanosoma (Megatrypanum) theileri.</title>
        <authorList>
            <person name="Kelly S."/>
            <person name="Ivens A."/>
            <person name="Mott A."/>
            <person name="O'Neill E."/>
            <person name="Emms D."/>
            <person name="Macleod O."/>
            <person name="Voorheis P."/>
            <person name="Matthews J."/>
            <person name="Matthews K."/>
            <person name="Carrington M."/>
        </authorList>
    </citation>
    <scope>NUCLEOTIDE SEQUENCE [LARGE SCALE GENOMIC DNA]</scope>
    <source>
        <strain evidence="11">Edinburgh</strain>
    </source>
</reference>
<keyword evidence="12" id="KW-1185">Reference proteome</keyword>
<dbReference type="Pfam" id="PF04161">
    <property type="entry name" value="Arv1"/>
    <property type="match status" value="1"/>
</dbReference>
<name>A0A1X0NDC9_9TRYP</name>
<dbReference type="RefSeq" id="XP_028876697.1">
    <property type="nucleotide sequence ID" value="XM_029032007.1"/>
</dbReference>
<dbReference type="GO" id="GO:0005789">
    <property type="term" value="C:endoplasmic reticulum membrane"/>
    <property type="evidence" value="ECO:0007669"/>
    <property type="project" value="UniProtKB-SubCell"/>
</dbReference>
<evidence type="ECO:0000256" key="5">
    <source>
        <dbReference type="ARBA" id="ARBA00022824"/>
    </source>
</evidence>
<dbReference type="GO" id="GO:0032541">
    <property type="term" value="C:cortical endoplasmic reticulum"/>
    <property type="evidence" value="ECO:0007669"/>
    <property type="project" value="TreeGrafter"/>
</dbReference>
<dbReference type="GO" id="GO:0016125">
    <property type="term" value="P:sterol metabolic process"/>
    <property type="evidence" value="ECO:0007669"/>
    <property type="project" value="UniProtKB-UniRule"/>
</dbReference>
<evidence type="ECO:0000256" key="9">
    <source>
        <dbReference type="ARBA" id="ARBA00023136"/>
    </source>
</evidence>
<feature type="transmembrane region" description="Helical" evidence="10">
    <location>
        <begin position="224"/>
        <end position="243"/>
    </location>
</feature>
<dbReference type="GO" id="GO:0005794">
    <property type="term" value="C:Golgi apparatus"/>
    <property type="evidence" value="ECO:0007669"/>
    <property type="project" value="TreeGrafter"/>
</dbReference>
<proteinExistence type="inferred from homology"/>
<comment type="function">
    <text evidence="10">Regulates also the sphingolipid metabolism.</text>
</comment>
<accession>A0A1X0NDC9</accession>
<dbReference type="VEuPathDB" id="TriTrypDB:TM35_001991000"/>
<dbReference type="InterPro" id="IPR007290">
    <property type="entry name" value="Arv1"/>
</dbReference>
<dbReference type="GO" id="GO:0032366">
    <property type="term" value="P:intracellular sterol transport"/>
    <property type="evidence" value="ECO:0007669"/>
    <property type="project" value="UniProtKB-UniRule"/>
</dbReference>
<dbReference type="GO" id="GO:0006665">
    <property type="term" value="P:sphingolipid metabolic process"/>
    <property type="evidence" value="ECO:0007669"/>
    <property type="project" value="UniProtKB-UniRule"/>
</dbReference>
<evidence type="ECO:0000256" key="7">
    <source>
        <dbReference type="ARBA" id="ARBA00023055"/>
    </source>
</evidence>
<dbReference type="OrthoDB" id="2192830at2759"/>
<comment type="similarity">
    <text evidence="2 10">Belongs to the ARV1 family.</text>
</comment>
<keyword evidence="5 10" id="KW-0256">Endoplasmic reticulum</keyword>
<dbReference type="Proteomes" id="UP000192257">
    <property type="component" value="Unassembled WGS sequence"/>
</dbReference>
<keyword evidence="8 10" id="KW-0443">Lipid metabolism</keyword>
<comment type="subcellular location">
    <subcellularLocation>
        <location evidence="1 10">Endoplasmic reticulum membrane</location>
        <topology evidence="1 10">Multi-pass membrane protein</topology>
    </subcellularLocation>
</comment>
<comment type="function">
    <text evidence="10">Mediator of sterol homeostasis involved in sterol uptake, trafficking and distribution into membranes.</text>
</comment>
<evidence type="ECO:0000256" key="6">
    <source>
        <dbReference type="ARBA" id="ARBA00022989"/>
    </source>
</evidence>